<gene>
    <name evidence="1" type="ORF">SAMN02745176_00648</name>
</gene>
<proteinExistence type="predicted"/>
<dbReference type="STRING" id="1122184.SAMN02745176_00648"/>
<protein>
    <submittedName>
        <fullName evidence="1">Uncharacterized protein</fullName>
    </submittedName>
</protein>
<sequence length="381" mass="44681">MKNIKNHKSIPIITVVMLLLISAIAFPVLAEKFQINGMVKGANNVEVRSSIIQDLVLDKKQNEVKEDIITMTEEEEKAFDEIVLLLEKSTLLTSQQNRELSESESNRMIELRKKFRAGTIKSKKTLPIGENFEKPYFNPHNETYYYPEEEMTDEQLLQIIDFQEKLDKALAKFWEAYIHNEMGNTDIRITEEEAIKSAKSTIERIFDVELDNMDVKSQFIKDEYKKEKYWGIVFQPKNIDILMEQGKIFWMYFSKVNVYTGKVEFVDTFYSGQIEEVGVSPETDLKNIDDHKRIAEEIIKNKLNGKNIEFLKAYIVKGDSRPLLRRKVYLVYKAENKYVEFEFIYGSKRMMALFFYDNPIRLKEKIDGIDHEAIGSLSYNN</sequence>
<organism evidence="1 2">
    <name type="scientific">Lutispora thermophila DSM 19022</name>
    <dbReference type="NCBI Taxonomy" id="1122184"/>
    <lineage>
        <taxon>Bacteria</taxon>
        <taxon>Bacillati</taxon>
        <taxon>Bacillota</taxon>
        <taxon>Clostridia</taxon>
        <taxon>Lutisporales</taxon>
        <taxon>Lutisporaceae</taxon>
        <taxon>Lutispora</taxon>
    </lineage>
</organism>
<dbReference type="EMBL" id="FQZS01000004">
    <property type="protein sequence ID" value="SHI54968.1"/>
    <property type="molecule type" value="Genomic_DNA"/>
</dbReference>
<dbReference type="RefSeq" id="WP_073024474.1">
    <property type="nucleotide sequence ID" value="NZ_FQZS01000004.1"/>
</dbReference>
<name>A0A1M6C2M8_9FIRM</name>
<reference evidence="1 2" key="1">
    <citation type="submission" date="2016-11" db="EMBL/GenBank/DDBJ databases">
        <authorList>
            <person name="Jaros S."/>
            <person name="Januszkiewicz K."/>
            <person name="Wedrychowicz H."/>
        </authorList>
    </citation>
    <scope>NUCLEOTIDE SEQUENCE [LARGE SCALE GENOMIC DNA]</scope>
    <source>
        <strain evidence="1 2">DSM 19022</strain>
    </source>
</reference>
<dbReference type="OrthoDB" id="9762883at2"/>
<keyword evidence="2" id="KW-1185">Reference proteome</keyword>
<accession>A0A1M6C2M8</accession>
<dbReference type="Proteomes" id="UP000184442">
    <property type="component" value="Unassembled WGS sequence"/>
</dbReference>
<evidence type="ECO:0000313" key="2">
    <source>
        <dbReference type="Proteomes" id="UP000184442"/>
    </source>
</evidence>
<dbReference type="AlphaFoldDB" id="A0A1M6C2M8"/>
<evidence type="ECO:0000313" key="1">
    <source>
        <dbReference type="EMBL" id="SHI54968.1"/>
    </source>
</evidence>